<dbReference type="Pfam" id="PF10756">
    <property type="entry name" value="bPH_6"/>
    <property type="match status" value="1"/>
</dbReference>
<evidence type="ECO:0000313" key="3">
    <source>
        <dbReference type="EMBL" id="PVE13974.1"/>
    </source>
</evidence>
<proteinExistence type="predicted"/>
<dbReference type="OrthoDB" id="4337405at2"/>
<dbReference type="STRING" id="1440053.GCA_000718095_07146"/>
<dbReference type="Proteomes" id="UP000245992">
    <property type="component" value="Unassembled WGS sequence"/>
</dbReference>
<keyword evidence="1" id="KW-1133">Transmembrane helix</keyword>
<evidence type="ECO:0000256" key="1">
    <source>
        <dbReference type="SAM" id="Phobius"/>
    </source>
</evidence>
<evidence type="ECO:0000313" key="4">
    <source>
        <dbReference type="Proteomes" id="UP000245992"/>
    </source>
</evidence>
<feature type="transmembrane region" description="Helical" evidence="1">
    <location>
        <begin position="20"/>
        <end position="38"/>
    </location>
</feature>
<sequence>MTSPEQPTEPTYADRVFRSAGGIVGGGLLLAIILWIGGDALFRGTGSTPWLALAAMLFLVPLVIAFSLRPAVYANADRLRIRNPFRTITLPWAAVSTVRAQFSCEALTEDGRKFQLWAVPVSLRQRKRANRVQGRGASASAGGGSGAGSGVGAGAGVGAGVGAAEVRMAQADRTVADLREFAERSASRPAAQGEPTVRWAYEVLGPAAAGLIVLIVLLLVG</sequence>
<dbReference type="EMBL" id="AZSP01000010">
    <property type="protein sequence ID" value="PVE13974.1"/>
    <property type="molecule type" value="Genomic_DNA"/>
</dbReference>
<keyword evidence="4" id="KW-1185">Reference proteome</keyword>
<organism evidence="3 4">
    <name type="scientific">Streptomyces scopuliridis RB72</name>
    <dbReference type="NCBI Taxonomy" id="1440053"/>
    <lineage>
        <taxon>Bacteria</taxon>
        <taxon>Bacillati</taxon>
        <taxon>Actinomycetota</taxon>
        <taxon>Actinomycetes</taxon>
        <taxon>Kitasatosporales</taxon>
        <taxon>Streptomycetaceae</taxon>
        <taxon>Streptomyces</taxon>
    </lineage>
</organism>
<keyword evidence="1" id="KW-0472">Membrane</keyword>
<gene>
    <name evidence="3" type="ORF">Y717_34700</name>
</gene>
<protein>
    <submittedName>
        <fullName evidence="3">Membrane protein</fullName>
    </submittedName>
</protein>
<dbReference type="AlphaFoldDB" id="A0A2T7TFN3"/>
<feature type="transmembrane region" description="Helical" evidence="1">
    <location>
        <begin position="50"/>
        <end position="72"/>
    </location>
</feature>
<evidence type="ECO:0000259" key="2">
    <source>
        <dbReference type="Pfam" id="PF10756"/>
    </source>
</evidence>
<comment type="caution">
    <text evidence="3">The sequence shown here is derived from an EMBL/GenBank/DDBJ whole genome shotgun (WGS) entry which is preliminary data.</text>
</comment>
<reference evidence="3 4" key="1">
    <citation type="submission" date="2013-12" db="EMBL/GenBank/DDBJ databases">
        <title>Annotated genome of Streptomyces scopuliridis.</title>
        <authorList>
            <person name="Olson J.B."/>
        </authorList>
    </citation>
    <scope>NUCLEOTIDE SEQUENCE [LARGE SCALE GENOMIC DNA]</scope>
    <source>
        <strain evidence="3 4">RB72</strain>
    </source>
</reference>
<accession>A0A2T7TFN3</accession>
<feature type="transmembrane region" description="Helical" evidence="1">
    <location>
        <begin position="199"/>
        <end position="220"/>
    </location>
</feature>
<keyword evidence="1" id="KW-0812">Transmembrane</keyword>
<name>A0A2T7TFN3_9ACTN</name>
<dbReference type="RefSeq" id="WP_030356017.1">
    <property type="nucleotide sequence ID" value="NZ_AZSP01000010.1"/>
</dbReference>
<feature type="domain" description="Low molecular weight protein antigen 6 PH" evidence="2">
    <location>
        <begin position="69"/>
        <end position="131"/>
    </location>
</feature>
<dbReference type="InterPro" id="IPR019692">
    <property type="entry name" value="CFP-6_PH"/>
</dbReference>